<sequence length="237" mass="25938">MHSQHLPHILASSLPEYWHWCVRSPQAWFKYGVDTVGPRGLCPRILHALSQLNALGTLLGPLVSATHALADAHRLLELSTAKISRPCVRCAEKNIPCSYIAVAQDCEEQTRLSSTRRATAAQTPAAPQSQPSHAHLSAHPAALAGNRTRMHPPAGQLVAAAGPPHPNQFPYVTAYPDFPLPVGDHETQYGPETASPHHDLALGYDGPLSHHDYDRSPFCDPGSYLYDENYVRSWSLL</sequence>
<proteinExistence type="predicted"/>
<evidence type="ECO:0000313" key="2">
    <source>
        <dbReference type="EMBL" id="GAT43824.1"/>
    </source>
</evidence>
<evidence type="ECO:0000256" key="1">
    <source>
        <dbReference type="SAM" id="MobiDB-lite"/>
    </source>
</evidence>
<dbReference type="EMBL" id="DF839342">
    <property type="protein sequence ID" value="GAT43824.1"/>
    <property type="molecule type" value="Genomic_DNA"/>
</dbReference>
<keyword evidence="3" id="KW-1185">Reference proteome</keyword>
<feature type="region of interest" description="Disordered" evidence="1">
    <location>
        <begin position="114"/>
        <end position="138"/>
    </location>
</feature>
<dbReference type="Proteomes" id="UP000815677">
    <property type="component" value="Unassembled WGS sequence"/>
</dbReference>
<evidence type="ECO:0008006" key="4">
    <source>
        <dbReference type="Google" id="ProtNLM"/>
    </source>
</evidence>
<gene>
    <name evidence="2" type="ORF">MCHLO_01491</name>
</gene>
<reference evidence="2" key="1">
    <citation type="submission" date="2014-09" db="EMBL/GenBank/DDBJ databases">
        <title>Genome sequence of the luminous mushroom Mycena chlorophos for searching fungal bioluminescence genes.</title>
        <authorList>
            <person name="Tanaka Y."/>
            <person name="Kasuga D."/>
            <person name="Oba Y."/>
            <person name="Hase S."/>
            <person name="Sato K."/>
            <person name="Oba Y."/>
            <person name="Sakakibara Y."/>
        </authorList>
    </citation>
    <scope>NUCLEOTIDE SEQUENCE</scope>
</reference>
<evidence type="ECO:0000313" key="3">
    <source>
        <dbReference type="Proteomes" id="UP000815677"/>
    </source>
</evidence>
<protein>
    <recommendedName>
        <fullName evidence="4">Zn(2)-C6 fungal-type domain-containing protein</fullName>
    </recommendedName>
</protein>
<accession>A0ABQ0L056</accession>
<organism evidence="2 3">
    <name type="scientific">Mycena chlorophos</name>
    <name type="common">Agaric fungus</name>
    <name type="synonym">Agaricus chlorophos</name>
    <dbReference type="NCBI Taxonomy" id="658473"/>
    <lineage>
        <taxon>Eukaryota</taxon>
        <taxon>Fungi</taxon>
        <taxon>Dikarya</taxon>
        <taxon>Basidiomycota</taxon>
        <taxon>Agaricomycotina</taxon>
        <taxon>Agaricomycetes</taxon>
        <taxon>Agaricomycetidae</taxon>
        <taxon>Agaricales</taxon>
        <taxon>Marasmiineae</taxon>
        <taxon>Mycenaceae</taxon>
        <taxon>Mycena</taxon>
    </lineage>
</organism>
<name>A0ABQ0L056_MYCCL</name>